<feature type="region of interest" description="Disordered" evidence="1">
    <location>
        <begin position="1"/>
        <end position="27"/>
    </location>
</feature>
<protein>
    <submittedName>
        <fullName evidence="2">Uncharacterized protein</fullName>
    </submittedName>
</protein>
<sequence length="919" mass="101491">MTRQHHLIGIRRQSASSTSADNHLPQRESGGQHLVWATLAIAVLSPLFFPKYSPAQIQDSFDGGAPVWQLDREDCGAQIITHQRIAAGGRDAGPCESLSIQTGSGTRAEFIYRIVPTEVINELVASVWYWAQRPGARLSLRVRFPFALDPRTGQPAIARIGNVEYTQPGQWQQLSLTNAYQQLVVQQAVVRNALGREVDLRQPYIDAVTINTYAGPGTENLRIDDLRIDRALPVQLNRLENRGAIASSASDTTRPAFPGGVVKRFLEYNGESLPWLKANGFTGILLQRVPDAAILRDANQAGLEIIAPYATVDRKDLANLLAPVIAWNLGDALLEKDLPRSVDIAGRLRRLPGVMRRELVAFPIESHRQYRSVSDCLAIDLPPPVRGLTPAEETAWQAEAIALTGHSPRFLTAIASGPSRALRDQIEGLAACTDTTPIDDYGWHATWLQTMRALETSPRGIVFRSSGALDSGRAEDFQRANVLRLINRYIALTQTIISTGAATAELACYDAAYRARYLRNGNLGLIIATSTSSVGTMPHAGNGKVLRIAIPPTLRGQQIFRFSGMQLERLKLDATPGGSTVDVVAPDFVELFIVSNDSAATARFDRQLHQTSSQIGFDRWQLVRESLMRTTRDWDAMRQYGMATPADPAYAILRQANQALDESARVHQSGDVASAFRLLRRADAWDIQATGQLIDALAFDQDRLVSHPALNAPNSASLYIGMLPQSNRGQWKQESAVLNPFENPQLWERSGWTHDRRREDLAQSDVQITEHEEPGKTVLSLSVRSLSGQPLPGGYAGTMLRGRSQAIPCKQGDCVRIDARIRIRTHGPVRPHRGALIYDSFAGSELGLFVRPDNRWHNIRMYRAATNDQPLQATFELIGEGELQLEQFSVAKWVPKSAALPIRPLNVERSDTLISEPAR</sequence>
<name>A0A518JYY1_9BACT</name>
<dbReference type="AlphaFoldDB" id="A0A518JYY1"/>
<dbReference type="Proteomes" id="UP000315082">
    <property type="component" value="Chromosome"/>
</dbReference>
<organism evidence="2 3">
    <name type="scientific">Rosistilla carotiformis</name>
    <dbReference type="NCBI Taxonomy" id="2528017"/>
    <lineage>
        <taxon>Bacteria</taxon>
        <taxon>Pseudomonadati</taxon>
        <taxon>Planctomycetota</taxon>
        <taxon>Planctomycetia</taxon>
        <taxon>Pirellulales</taxon>
        <taxon>Pirellulaceae</taxon>
        <taxon>Rosistilla</taxon>
    </lineage>
</organism>
<keyword evidence="3" id="KW-1185">Reference proteome</keyword>
<proteinExistence type="predicted"/>
<accession>A0A518JYY1</accession>
<evidence type="ECO:0000256" key="1">
    <source>
        <dbReference type="SAM" id="MobiDB-lite"/>
    </source>
</evidence>
<evidence type="ECO:0000313" key="3">
    <source>
        <dbReference type="Proteomes" id="UP000315082"/>
    </source>
</evidence>
<reference evidence="2 3" key="1">
    <citation type="submission" date="2019-02" db="EMBL/GenBank/DDBJ databases">
        <title>Deep-cultivation of Planctomycetes and their phenomic and genomic characterization uncovers novel biology.</title>
        <authorList>
            <person name="Wiegand S."/>
            <person name="Jogler M."/>
            <person name="Boedeker C."/>
            <person name="Pinto D."/>
            <person name="Vollmers J."/>
            <person name="Rivas-Marin E."/>
            <person name="Kohn T."/>
            <person name="Peeters S.H."/>
            <person name="Heuer A."/>
            <person name="Rast P."/>
            <person name="Oberbeckmann S."/>
            <person name="Bunk B."/>
            <person name="Jeske O."/>
            <person name="Meyerdierks A."/>
            <person name="Storesund J.E."/>
            <person name="Kallscheuer N."/>
            <person name="Luecker S."/>
            <person name="Lage O.M."/>
            <person name="Pohl T."/>
            <person name="Merkel B.J."/>
            <person name="Hornburger P."/>
            <person name="Mueller R.-W."/>
            <person name="Bruemmer F."/>
            <person name="Labrenz M."/>
            <person name="Spormann A.M."/>
            <person name="Op den Camp H."/>
            <person name="Overmann J."/>
            <person name="Amann R."/>
            <person name="Jetten M.S.M."/>
            <person name="Mascher T."/>
            <person name="Medema M.H."/>
            <person name="Devos D.P."/>
            <person name="Kaster A.-K."/>
            <person name="Ovreas L."/>
            <person name="Rohde M."/>
            <person name="Galperin M.Y."/>
            <person name="Jogler C."/>
        </authorList>
    </citation>
    <scope>NUCLEOTIDE SEQUENCE [LARGE SCALE GENOMIC DNA]</scope>
    <source>
        <strain evidence="2 3">Poly24</strain>
    </source>
</reference>
<dbReference type="KEGG" id="rcf:Poly24_44730"/>
<dbReference type="EMBL" id="CP036348">
    <property type="protein sequence ID" value="QDV70747.1"/>
    <property type="molecule type" value="Genomic_DNA"/>
</dbReference>
<evidence type="ECO:0000313" key="2">
    <source>
        <dbReference type="EMBL" id="QDV70747.1"/>
    </source>
</evidence>
<gene>
    <name evidence="2" type="ORF">Poly24_44730</name>
</gene>